<accession>A0AAV4C2H0</accession>
<evidence type="ECO:0000313" key="1">
    <source>
        <dbReference type="EMBL" id="GFO25820.1"/>
    </source>
</evidence>
<name>A0AAV4C2H0_9GAST</name>
<organism evidence="1 2">
    <name type="scientific">Plakobranchus ocellatus</name>
    <dbReference type="NCBI Taxonomy" id="259542"/>
    <lineage>
        <taxon>Eukaryota</taxon>
        <taxon>Metazoa</taxon>
        <taxon>Spiralia</taxon>
        <taxon>Lophotrochozoa</taxon>
        <taxon>Mollusca</taxon>
        <taxon>Gastropoda</taxon>
        <taxon>Heterobranchia</taxon>
        <taxon>Euthyneura</taxon>
        <taxon>Panpulmonata</taxon>
        <taxon>Sacoglossa</taxon>
        <taxon>Placobranchoidea</taxon>
        <taxon>Plakobranchidae</taxon>
        <taxon>Plakobranchus</taxon>
    </lineage>
</organism>
<evidence type="ECO:0000313" key="2">
    <source>
        <dbReference type="Proteomes" id="UP000735302"/>
    </source>
</evidence>
<protein>
    <submittedName>
        <fullName evidence="1">Uncharacterized protein</fullName>
    </submittedName>
</protein>
<dbReference type="EMBL" id="BLXT01005777">
    <property type="protein sequence ID" value="GFO25820.1"/>
    <property type="molecule type" value="Genomic_DNA"/>
</dbReference>
<dbReference type="AlphaFoldDB" id="A0AAV4C2H0"/>
<keyword evidence="2" id="KW-1185">Reference proteome</keyword>
<comment type="caution">
    <text evidence="1">The sequence shown here is derived from an EMBL/GenBank/DDBJ whole genome shotgun (WGS) entry which is preliminary data.</text>
</comment>
<reference evidence="1 2" key="1">
    <citation type="journal article" date="2021" name="Elife">
        <title>Chloroplast acquisition without the gene transfer in kleptoplastic sea slugs, Plakobranchus ocellatus.</title>
        <authorList>
            <person name="Maeda T."/>
            <person name="Takahashi S."/>
            <person name="Yoshida T."/>
            <person name="Shimamura S."/>
            <person name="Takaki Y."/>
            <person name="Nagai Y."/>
            <person name="Toyoda A."/>
            <person name="Suzuki Y."/>
            <person name="Arimoto A."/>
            <person name="Ishii H."/>
            <person name="Satoh N."/>
            <person name="Nishiyama T."/>
            <person name="Hasebe M."/>
            <person name="Maruyama T."/>
            <person name="Minagawa J."/>
            <person name="Obokata J."/>
            <person name="Shigenobu S."/>
        </authorList>
    </citation>
    <scope>NUCLEOTIDE SEQUENCE [LARGE SCALE GENOMIC DNA]</scope>
</reference>
<proteinExistence type="predicted"/>
<gene>
    <name evidence="1" type="ORF">PoB_005232500</name>
</gene>
<sequence length="92" mass="11120">MASIRRNNTLHRRHICYKYKCRPVKLDRMQNELNEKRHRIVRQVFLASSFDRWRKLRSTLKLKDSSLAWHLMEAHEKGECSSCRQVFAFANS</sequence>
<dbReference type="Proteomes" id="UP000735302">
    <property type="component" value="Unassembled WGS sequence"/>
</dbReference>